<evidence type="ECO:0000256" key="5">
    <source>
        <dbReference type="ARBA" id="ARBA00022840"/>
    </source>
</evidence>
<dbReference type="GO" id="GO:0046872">
    <property type="term" value="F:metal ion binding"/>
    <property type="evidence" value="ECO:0007669"/>
    <property type="project" value="UniProtKB-KW"/>
</dbReference>
<dbReference type="EMBL" id="MN448280">
    <property type="protein sequence ID" value="QFG74123.1"/>
    <property type="molecule type" value="Genomic_DNA"/>
</dbReference>
<dbReference type="PANTHER" id="PTHR43655">
    <property type="entry name" value="ATP-DEPENDENT PROTEASE"/>
    <property type="match status" value="1"/>
</dbReference>
<sequence length="590" mass="67612">MPLLFILILVFAIIYMFIWENYTSPQDIDIILPYNAYIYGNYACLYNATTSQCFRYNTNTIIDDFILQKYPDIHLYYRDEFPYTEVLILGGLVILSWITWKQMSTFIKHKDNPWKLYKICELCEMPPIQVAGLYVIRKQLDDYITFMVDRDEFVKKNLRLPRGLLFAGPPGNGKTLISKYMAQKAQVNFISCMGSDFNEMFVGVGVSRMRSMFKCARENQPCIIFIDEIDSIGGQRQQNINNNEGTNLLNKLLSEMDGFQDKTHENIMVIAATNRVKSLDDALLRSGRFDEKLYFDPPNIQERREIIDMYVEKYNIELNHTIGLPQRCAGASCADIEMICNYYGILLHRNSKACDLHDDSHDDSKACNSHDDPHDDSHDDSKACNSHDDSHDGKIPLLMDKAIDHIMVGSEKKERVLSKDERIRVAYHEAGHAVIASILEEAPLKVSLIPRGQAALGFSQQMPNDQKLFTCDEMFNRVKILMGGQVSEFVFLKNISTGASDDIEKATHILRQAVTRWGFVDEIGFVMVDESSQQQLAIADTAISNLSHQLYKETQTIINTYKSKVEKLALLLLEKEELDRDDIMEIINTP</sequence>
<dbReference type="Pfam" id="PF01434">
    <property type="entry name" value="Peptidase_M41"/>
    <property type="match status" value="1"/>
</dbReference>
<comment type="cofactor">
    <cofactor evidence="1">
        <name>Zn(2+)</name>
        <dbReference type="ChEBI" id="CHEBI:29105"/>
    </cofactor>
</comment>
<keyword evidence="5" id="KW-0067">ATP-binding</keyword>
<evidence type="ECO:0000256" key="9">
    <source>
        <dbReference type="SAM" id="Phobius"/>
    </source>
</evidence>
<feature type="transmembrane region" description="Helical" evidence="9">
    <location>
        <begin position="81"/>
        <end position="100"/>
    </location>
</feature>
<dbReference type="InterPro" id="IPR003593">
    <property type="entry name" value="AAA+_ATPase"/>
</dbReference>
<keyword evidence="6" id="KW-0482">Metalloprotease</keyword>
<keyword evidence="9" id="KW-0472">Membrane</keyword>
<evidence type="ECO:0000256" key="3">
    <source>
        <dbReference type="ARBA" id="ARBA00022741"/>
    </source>
</evidence>
<dbReference type="SUPFAM" id="SSF52540">
    <property type="entry name" value="P-loop containing nucleoside triphosphate hydrolases"/>
    <property type="match status" value="1"/>
</dbReference>
<keyword evidence="9" id="KW-0812">Transmembrane</keyword>
<keyword evidence="3" id="KW-0547">Nucleotide-binding</keyword>
<keyword evidence="6" id="KW-0378">Hydrolase</keyword>
<dbReference type="InterPro" id="IPR000642">
    <property type="entry name" value="Peptidase_M41"/>
</dbReference>
<dbReference type="InterPro" id="IPR003959">
    <property type="entry name" value="ATPase_AAA_core"/>
</dbReference>
<feature type="region of interest" description="Disordered" evidence="8">
    <location>
        <begin position="358"/>
        <end position="389"/>
    </location>
</feature>
<dbReference type="Gene3D" id="3.40.50.300">
    <property type="entry name" value="P-loop containing nucleotide triphosphate hydrolases"/>
    <property type="match status" value="1"/>
</dbReference>
<reference evidence="11" key="1">
    <citation type="journal article" date="2019" name="Philos. Trans. R. Soc. Lond., B, Biol. Sci.">
        <title>Targeted metagenomic recovery of four divergent viruses reveals shared and distinctive characteristics of giant viruses of marine eukaryotes.</title>
        <authorList>
            <person name="Needham D.M."/>
            <person name="Poirier C."/>
            <person name="Hehenberger E."/>
            <person name="Jimenez V."/>
            <person name="Swalwell J.E."/>
            <person name="Santoro A.E."/>
            <person name="Worden A.Z."/>
        </authorList>
    </citation>
    <scope>NUCLEOTIDE SEQUENCE</scope>
    <source>
        <strain evidence="11">OPacV-662</strain>
    </source>
</reference>
<keyword evidence="4" id="KW-0862">Zinc</keyword>
<protein>
    <submittedName>
        <fullName evidence="11">Peptidase family M41</fullName>
    </submittedName>
</protein>
<evidence type="ECO:0000256" key="4">
    <source>
        <dbReference type="ARBA" id="ARBA00022833"/>
    </source>
</evidence>
<dbReference type="PANTHER" id="PTHR43655:SF2">
    <property type="entry name" value="AFG3 LIKE MATRIX AAA PEPTIDASE SUBUNIT 2, ISOFORM A"/>
    <property type="match status" value="1"/>
</dbReference>
<evidence type="ECO:0000256" key="2">
    <source>
        <dbReference type="ARBA" id="ARBA00022723"/>
    </source>
</evidence>
<keyword evidence="6" id="KW-0645">Protease</keyword>
<evidence type="ECO:0000256" key="1">
    <source>
        <dbReference type="ARBA" id="ARBA00001947"/>
    </source>
</evidence>
<evidence type="ECO:0000313" key="11">
    <source>
        <dbReference type="EMBL" id="QFG74123.1"/>
    </source>
</evidence>
<dbReference type="GO" id="GO:0004176">
    <property type="term" value="F:ATP-dependent peptidase activity"/>
    <property type="evidence" value="ECO:0007669"/>
    <property type="project" value="InterPro"/>
</dbReference>
<keyword evidence="9" id="KW-1133">Transmembrane helix</keyword>
<dbReference type="InterPro" id="IPR050928">
    <property type="entry name" value="ATP-dep_Zn_Metalloprotease"/>
</dbReference>
<name>A0A5J6VJV9_9VIRU</name>
<organism evidence="11">
    <name type="scientific">Megaviridae environmental sample</name>
    <dbReference type="NCBI Taxonomy" id="1737588"/>
    <lineage>
        <taxon>Viruses</taxon>
        <taxon>Varidnaviria</taxon>
        <taxon>Bamfordvirae</taxon>
        <taxon>Nucleocytoviricota</taxon>
        <taxon>Megaviricetes</taxon>
        <taxon>Imitervirales</taxon>
        <taxon>Mimiviridae</taxon>
        <taxon>environmental samples</taxon>
    </lineage>
</organism>
<accession>A0A5J6VJV9</accession>
<proteinExistence type="predicted"/>
<keyword evidence="7" id="KW-0175">Coiled coil</keyword>
<evidence type="ECO:0000256" key="6">
    <source>
        <dbReference type="ARBA" id="ARBA00023049"/>
    </source>
</evidence>
<dbReference type="GO" id="GO:0016887">
    <property type="term" value="F:ATP hydrolysis activity"/>
    <property type="evidence" value="ECO:0007669"/>
    <property type="project" value="InterPro"/>
</dbReference>
<dbReference type="InterPro" id="IPR003960">
    <property type="entry name" value="ATPase_AAA_CS"/>
</dbReference>
<feature type="domain" description="AAA+ ATPase" evidence="10">
    <location>
        <begin position="160"/>
        <end position="299"/>
    </location>
</feature>
<dbReference type="SMART" id="SM00382">
    <property type="entry name" value="AAA"/>
    <property type="match status" value="1"/>
</dbReference>
<dbReference type="GO" id="GO:0004222">
    <property type="term" value="F:metalloendopeptidase activity"/>
    <property type="evidence" value="ECO:0007669"/>
    <property type="project" value="InterPro"/>
</dbReference>
<dbReference type="InterPro" id="IPR037219">
    <property type="entry name" value="Peptidase_M41-like"/>
</dbReference>
<dbReference type="Gene3D" id="1.10.8.60">
    <property type="match status" value="1"/>
</dbReference>
<dbReference type="SUPFAM" id="SSF140990">
    <property type="entry name" value="FtsH protease domain-like"/>
    <property type="match status" value="1"/>
</dbReference>
<dbReference type="GO" id="GO:0006508">
    <property type="term" value="P:proteolysis"/>
    <property type="evidence" value="ECO:0007669"/>
    <property type="project" value="InterPro"/>
</dbReference>
<dbReference type="Gene3D" id="1.20.58.760">
    <property type="entry name" value="Peptidase M41"/>
    <property type="match status" value="1"/>
</dbReference>
<dbReference type="FunFam" id="3.40.50.300:FF:001025">
    <property type="entry name" value="ATPase family, AAA domain-containing 2B"/>
    <property type="match status" value="1"/>
</dbReference>
<dbReference type="GO" id="GO:0005524">
    <property type="term" value="F:ATP binding"/>
    <property type="evidence" value="ECO:0007669"/>
    <property type="project" value="UniProtKB-KW"/>
</dbReference>
<dbReference type="PROSITE" id="PS00674">
    <property type="entry name" value="AAA"/>
    <property type="match status" value="1"/>
</dbReference>
<dbReference type="InterPro" id="IPR027417">
    <property type="entry name" value="P-loop_NTPase"/>
</dbReference>
<evidence type="ECO:0000256" key="8">
    <source>
        <dbReference type="SAM" id="MobiDB-lite"/>
    </source>
</evidence>
<dbReference type="Pfam" id="PF00004">
    <property type="entry name" value="AAA"/>
    <property type="match status" value="1"/>
</dbReference>
<evidence type="ECO:0000259" key="10">
    <source>
        <dbReference type="SMART" id="SM00382"/>
    </source>
</evidence>
<evidence type="ECO:0000256" key="7">
    <source>
        <dbReference type="ARBA" id="ARBA00023054"/>
    </source>
</evidence>
<keyword evidence="2" id="KW-0479">Metal-binding</keyword>